<reference evidence="4" key="1">
    <citation type="submission" date="2017-09" db="EMBL/GenBank/DDBJ databases">
        <title>Depth-based differentiation of microbial function through sediment-hosted aquifers and enrichment of novel symbionts in the deep terrestrial subsurface.</title>
        <authorList>
            <person name="Probst A.J."/>
            <person name="Ladd B."/>
            <person name="Jarett J.K."/>
            <person name="Geller-Mcgrath D.E."/>
            <person name="Sieber C.M.K."/>
            <person name="Emerson J.B."/>
            <person name="Anantharaman K."/>
            <person name="Thomas B.C."/>
            <person name="Malmstrom R."/>
            <person name="Stieglmeier M."/>
            <person name="Klingl A."/>
            <person name="Woyke T."/>
            <person name="Ryan C.M."/>
            <person name="Banfield J.F."/>
        </authorList>
    </citation>
    <scope>NUCLEOTIDE SEQUENCE [LARGE SCALE GENOMIC DNA]</scope>
</reference>
<keyword evidence="1" id="KW-0560">Oxidoreductase</keyword>
<feature type="domain" description="Pyruvate/ketoisovalerate oxidoreductase catalytic" evidence="2">
    <location>
        <begin position="11"/>
        <end position="165"/>
    </location>
</feature>
<evidence type="ECO:0000259" key="2">
    <source>
        <dbReference type="Pfam" id="PF01558"/>
    </source>
</evidence>
<dbReference type="InterPro" id="IPR019752">
    <property type="entry name" value="Pyrv/ketoisovalerate_OxRed_cat"/>
</dbReference>
<evidence type="ECO:0000256" key="1">
    <source>
        <dbReference type="ARBA" id="ARBA00023002"/>
    </source>
</evidence>
<dbReference type="SUPFAM" id="SSF53323">
    <property type="entry name" value="Pyruvate-ferredoxin oxidoreductase, PFOR, domain III"/>
    <property type="match status" value="1"/>
</dbReference>
<dbReference type="InterPro" id="IPR002869">
    <property type="entry name" value="Pyrv_flavodox_OxRed_cen"/>
</dbReference>
<evidence type="ECO:0000313" key="4">
    <source>
        <dbReference type="Proteomes" id="UP000231183"/>
    </source>
</evidence>
<evidence type="ECO:0000313" key="3">
    <source>
        <dbReference type="EMBL" id="PIT87695.1"/>
    </source>
</evidence>
<dbReference type="AlphaFoldDB" id="A0A2M6W4P5"/>
<gene>
    <name evidence="3" type="ORF">COU31_01470</name>
</gene>
<dbReference type="Proteomes" id="UP000231183">
    <property type="component" value="Unassembled WGS sequence"/>
</dbReference>
<dbReference type="EMBL" id="PFBX01000013">
    <property type="protein sequence ID" value="PIT87695.1"/>
    <property type="molecule type" value="Genomic_DNA"/>
</dbReference>
<sequence>MNIKLLLAGDGGQGIQTISSLIARSAFDNDFYVSQIPNFGLEQRGGVSLEFVQIADEPITYPKFARPDIFLIMSEQARERTVHYYDLTRVQAGNLKVLDSKDFQADFEKNQIKSQSQNIFFLGVICKLLSDKKILSKDDMYGRLEKKLGQKTGWEENAKSFTTGYNYINF</sequence>
<dbReference type="Pfam" id="PF01558">
    <property type="entry name" value="POR"/>
    <property type="match status" value="1"/>
</dbReference>
<name>A0A2M6W4P5_9BACT</name>
<organism evidence="3 4">
    <name type="scientific">Candidatus Magasanikbacteria bacterium CG10_big_fil_rev_8_21_14_0_10_40_10</name>
    <dbReference type="NCBI Taxonomy" id="1974648"/>
    <lineage>
        <taxon>Bacteria</taxon>
        <taxon>Candidatus Magasanikiibacteriota</taxon>
    </lineage>
</organism>
<dbReference type="Gene3D" id="3.40.920.10">
    <property type="entry name" value="Pyruvate-ferredoxin oxidoreductase, PFOR, domain III"/>
    <property type="match status" value="1"/>
</dbReference>
<proteinExistence type="predicted"/>
<dbReference type="PANTHER" id="PTHR42730:SF1">
    <property type="entry name" value="2-OXOGLUTARATE SYNTHASE SUBUNIT KORC"/>
    <property type="match status" value="1"/>
</dbReference>
<accession>A0A2M6W4P5</accession>
<dbReference type="PANTHER" id="PTHR42730">
    <property type="entry name" value="2-OXOGLUTARATE SYNTHASE SUBUNIT KORC"/>
    <property type="match status" value="1"/>
</dbReference>
<protein>
    <recommendedName>
        <fullName evidence="2">Pyruvate/ketoisovalerate oxidoreductase catalytic domain-containing protein</fullName>
    </recommendedName>
</protein>
<dbReference type="InterPro" id="IPR052554">
    <property type="entry name" value="2-oxoglutarate_synth_KorC"/>
</dbReference>
<comment type="caution">
    <text evidence="3">The sequence shown here is derived from an EMBL/GenBank/DDBJ whole genome shotgun (WGS) entry which is preliminary data.</text>
</comment>
<dbReference type="GO" id="GO:0016903">
    <property type="term" value="F:oxidoreductase activity, acting on the aldehyde or oxo group of donors"/>
    <property type="evidence" value="ECO:0007669"/>
    <property type="project" value="InterPro"/>
</dbReference>